<reference evidence="2 3" key="1">
    <citation type="submission" date="2018-12" db="EMBL/GenBank/DDBJ databases">
        <title>bacterium Hansschlegelia zhihuaiae S113.</title>
        <authorList>
            <person name="He J."/>
        </authorList>
    </citation>
    <scope>NUCLEOTIDE SEQUENCE [LARGE SCALE GENOMIC DNA]</scope>
    <source>
        <strain evidence="2 3">S 113</strain>
    </source>
</reference>
<proteinExistence type="predicted"/>
<keyword evidence="3" id="KW-1185">Reference proteome</keyword>
<dbReference type="RefSeq" id="WP_128778335.1">
    <property type="nucleotide sequence ID" value="NZ_RYFI01000015.1"/>
</dbReference>
<evidence type="ECO:0000313" key="3">
    <source>
        <dbReference type="Proteomes" id="UP000289708"/>
    </source>
</evidence>
<feature type="chain" id="PRO_5020298898" description="DUF2946 domain-containing protein" evidence="1">
    <location>
        <begin position="18"/>
        <end position="111"/>
    </location>
</feature>
<name>A0A4Q0MET4_9HYPH</name>
<sequence>MVAVLVLAWLGMSMASAHVMPCSHATPFAEHVRSVDSANHDAVVHFAANAIDKRADARPASCCTSMCSLCNAPVAAGSGEQPQPILVKHRLHRGDWVAGIFVGQPHGPPRR</sequence>
<accession>A0A4Q0MET4</accession>
<keyword evidence="1" id="KW-0732">Signal</keyword>
<gene>
    <name evidence="2" type="ORF">EK403_15280</name>
</gene>
<organism evidence="2 3">
    <name type="scientific">Hansschlegelia zhihuaiae</name>
    <dbReference type="NCBI Taxonomy" id="405005"/>
    <lineage>
        <taxon>Bacteria</taxon>
        <taxon>Pseudomonadati</taxon>
        <taxon>Pseudomonadota</taxon>
        <taxon>Alphaproteobacteria</taxon>
        <taxon>Hyphomicrobiales</taxon>
        <taxon>Methylopilaceae</taxon>
        <taxon>Hansschlegelia</taxon>
    </lineage>
</organism>
<dbReference type="EMBL" id="RYFI01000015">
    <property type="protein sequence ID" value="RXF71439.1"/>
    <property type="molecule type" value="Genomic_DNA"/>
</dbReference>
<dbReference type="OrthoDB" id="9829972at2"/>
<evidence type="ECO:0000313" key="2">
    <source>
        <dbReference type="EMBL" id="RXF71439.1"/>
    </source>
</evidence>
<evidence type="ECO:0000256" key="1">
    <source>
        <dbReference type="SAM" id="SignalP"/>
    </source>
</evidence>
<comment type="caution">
    <text evidence="2">The sequence shown here is derived from an EMBL/GenBank/DDBJ whole genome shotgun (WGS) entry which is preliminary data.</text>
</comment>
<dbReference type="Proteomes" id="UP000289708">
    <property type="component" value="Unassembled WGS sequence"/>
</dbReference>
<evidence type="ECO:0008006" key="4">
    <source>
        <dbReference type="Google" id="ProtNLM"/>
    </source>
</evidence>
<protein>
    <recommendedName>
        <fullName evidence="4">DUF2946 domain-containing protein</fullName>
    </recommendedName>
</protein>
<feature type="signal peptide" evidence="1">
    <location>
        <begin position="1"/>
        <end position="17"/>
    </location>
</feature>
<dbReference type="AlphaFoldDB" id="A0A4Q0MET4"/>